<dbReference type="FunFam" id="3.20.20.70:FF:000030">
    <property type="entry name" value="Nicotinate-nucleotide pyrophosphorylase, carboxylating"/>
    <property type="match status" value="1"/>
</dbReference>
<keyword evidence="13" id="KW-1185">Reference proteome</keyword>
<dbReference type="EC" id="2.4.2.19" evidence="9"/>
<evidence type="ECO:0000256" key="9">
    <source>
        <dbReference type="PIRNR" id="PIRNR006250"/>
    </source>
</evidence>
<sequence length="275" mass="30711">MNIIDYMIEEDIGFCDITTDSLIDDDIVVNGQIISKEEGILSGLRIVEYIFNKYKISFELFKKEGEKLQKGDIVLKFKGNGREILKIERTLLNLLMRMCGIASKTKQLSDKVKTVNSKVKIAGTRKTFPSLAKFDKQAIVTGGGDSHRFRLDDLVLIKDNHIAIIGSISKAIILAKEKVSFSKKIEVEVEDIDNLIVAVQNGADIVMLDNFSPDLVEKAILTLNKLNIRNKVLLEVSGGITEENILDYAFFDIDIISLGSLTHSVKSLDLSLEIF</sequence>
<comment type="similarity">
    <text evidence="3 9">Belongs to the NadC/ModD family.</text>
</comment>
<dbReference type="FunFam" id="3.90.1170.20:FF:000001">
    <property type="entry name" value="Nicotinate-nucleotide diphosphorylase (Carboxylating)"/>
    <property type="match status" value="1"/>
</dbReference>
<feature type="domain" description="Quinolinate phosphoribosyl transferase N-terminal" evidence="11">
    <location>
        <begin position="16"/>
        <end position="99"/>
    </location>
</feature>
<evidence type="ECO:0000256" key="4">
    <source>
        <dbReference type="ARBA" id="ARBA00011218"/>
    </source>
</evidence>
<comment type="pathway">
    <text evidence="2 9">Cofactor biosynthesis; NAD(+) biosynthesis; nicotinate D-ribonucleotide from quinolinate: step 1/1.</text>
</comment>
<dbReference type="Pfam" id="PF02749">
    <property type="entry name" value="QRPTase_N"/>
    <property type="match status" value="1"/>
</dbReference>
<evidence type="ECO:0000256" key="2">
    <source>
        <dbReference type="ARBA" id="ARBA00004893"/>
    </source>
</evidence>
<dbReference type="CDD" id="cd01572">
    <property type="entry name" value="QPRTase"/>
    <property type="match status" value="1"/>
</dbReference>
<keyword evidence="6 9" id="KW-0328">Glycosyltransferase</keyword>
<comment type="subunit">
    <text evidence="4 9">Hexamer formed by 3 homodimers.</text>
</comment>
<evidence type="ECO:0000256" key="6">
    <source>
        <dbReference type="ARBA" id="ARBA00022676"/>
    </source>
</evidence>
<dbReference type="PANTHER" id="PTHR32179:SF3">
    <property type="entry name" value="NICOTINATE-NUCLEOTIDE PYROPHOSPHORYLASE [CARBOXYLATING]"/>
    <property type="match status" value="1"/>
</dbReference>
<evidence type="ECO:0000256" key="5">
    <source>
        <dbReference type="ARBA" id="ARBA00022642"/>
    </source>
</evidence>
<evidence type="ECO:0000259" key="11">
    <source>
        <dbReference type="Pfam" id="PF02749"/>
    </source>
</evidence>
<dbReference type="PANTHER" id="PTHR32179">
    <property type="entry name" value="NICOTINATE-NUCLEOTIDE PYROPHOSPHORYLASE [CARBOXYLATING]"/>
    <property type="match status" value="1"/>
</dbReference>
<dbReference type="UniPathway" id="UPA00253">
    <property type="reaction ID" value="UER00331"/>
</dbReference>
<dbReference type="RefSeq" id="WP_067092520.1">
    <property type="nucleotide sequence ID" value="NZ_LWMV01000210.1"/>
</dbReference>
<dbReference type="GO" id="GO:0034213">
    <property type="term" value="P:quinolinate catabolic process"/>
    <property type="evidence" value="ECO:0007669"/>
    <property type="project" value="TreeGrafter"/>
</dbReference>
<dbReference type="InterPro" id="IPR004393">
    <property type="entry name" value="NadC"/>
</dbReference>
<comment type="function">
    <text evidence="1 9">Involved in the catabolism of quinolinic acid (QA).</text>
</comment>
<evidence type="ECO:0000313" key="13">
    <source>
        <dbReference type="Proteomes" id="UP000077245"/>
    </source>
</evidence>
<dbReference type="GO" id="GO:0004514">
    <property type="term" value="F:nicotinate-nucleotide diphosphorylase (carboxylating) activity"/>
    <property type="evidence" value="ECO:0007669"/>
    <property type="project" value="UniProtKB-EC"/>
</dbReference>
<keyword evidence="7 9" id="KW-0808">Transferase</keyword>
<evidence type="ECO:0000256" key="7">
    <source>
        <dbReference type="ARBA" id="ARBA00022679"/>
    </source>
</evidence>
<dbReference type="EMBL" id="LWMV01000210">
    <property type="protein sequence ID" value="KZX10584.1"/>
    <property type="molecule type" value="Genomic_DNA"/>
</dbReference>
<dbReference type="Gene3D" id="3.90.1170.20">
    <property type="entry name" value="Quinolinate phosphoribosyl transferase, N-terminal domain"/>
    <property type="match status" value="1"/>
</dbReference>
<feature type="domain" description="Quinolinate phosphoribosyl transferase C-terminal" evidence="10">
    <location>
        <begin position="101"/>
        <end position="273"/>
    </location>
</feature>
<dbReference type="AlphaFoldDB" id="A0A165ZDR7"/>
<dbReference type="SUPFAM" id="SSF54675">
    <property type="entry name" value="Nicotinate/Quinolinate PRTase N-terminal domain-like"/>
    <property type="match status" value="1"/>
</dbReference>
<gene>
    <name evidence="12" type="primary">nadC</name>
    <name evidence="12" type="ORF">MBCUR_17410</name>
</gene>
<dbReference type="NCBIfam" id="TIGR00078">
    <property type="entry name" value="nadC"/>
    <property type="match status" value="1"/>
</dbReference>
<dbReference type="Pfam" id="PF01729">
    <property type="entry name" value="QRPTase_C"/>
    <property type="match status" value="1"/>
</dbReference>
<dbReference type="GO" id="GO:0009435">
    <property type="term" value="P:NAD+ biosynthetic process"/>
    <property type="evidence" value="ECO:0007669"/>
    <property type="project" value="UniProtKB-UniPathway"/>
</dbReference>
<dbReference type="Proteomes" id="UP000077245">
    <property type="component" value="Unassembled WGS sequence"/>
</dbReference>
<evidence type="ECO:0000259" key="10">
    <source>
        <dbReference type="Pfam" id="PF01729"/>
    </source>
</evidence>
<organism evidence="12 13">
    <name type="scientific">Methanobrevibacter curvatus</name>
    <dbReference type="NCBI Taxonomy" id="49547"/>
    <lineage>
        <taxon>Archaea</taxon>
        <taxon>Methanobacteriati</taxon>
        <taxon>Methanobacteriota</taxon>
        <taxon>Methanomada group</taxon>
        <taxon>Methanobacteria</taxon>
        <taxon>Methanobacteriales</taxon>
        <taxon>Methanobacteriaceae</taxon>
        <taxon>Methanobrevibacter</taxon>
    </lineage>
</organism>
<dbReference type="InterPro" id="IPR037128">
    <property type="entry name" value="Quinolinate_PRibosylTase_N_sf"/>
</dbReference>
<evidence type="ECO:0000256" key="1">
    <source>
        <dbReference type="ARBA" id="ARBA00003237"/>
    </source>
</evidence>
<comment type="caution">
    <text evidence="12">The sequence shown here is derived from an EMBL/GenBank/DDBJ whole genome shotgun (WGS) entry which is preliminary data.</text>
</comment>
<keyword evidence="5 9" id="KW-0662">Pyridine nucleotide biosynthesis</keyword>
<protein>
    <recommendedName>
        <fullName evidence="9">Nicotinate-nucleotide pyrophosphorylase [carboxylating]</fullName>
        <ecNumber evidence="9">2.4.2.19</ecNumber>
    </recommendedName>
    <alternativeName>
        <fullName evidence="9">Quinolinate phosphoribosyltransferase [decarboxylating]</fullName>
    </alternativeName>
</protein>
<dbReference type="GO" id="GO:0005737">
    <property type="term" value="C:cytoplasm"/>
    <property type="evidence" value="ECO:0007669"/>
    <property type="project" value="TreeGrafter"/>
</dbReference>
<evidence type="ECO:0000313" key="12">
    <source>
        <dbReference type="EMBL" id="KZX10584.1"/>
    </source>
</evidence>
<name>A0A165ZDR7_9EURY</name>
<accession>A0A165ZDR7</accession>
<dbReference type="PATRIC" id="fig|49547.3.peg.1844"/>
<reference evidence="12 13" key="1">
    <citation type="submission" date="2016-04" db="EMBL/GenBank/DDBJ databases">
        <title>Genome sequence of Methanobrevibacter curvatus DSM 11111.</title>
        <authorList>
            <person name="Poehlein A."/>
            <person name="Seedorf H."/>
            <person name="Daniel R."/>
        </authorList>
    </citation>
    <scope>NUCLEOTIDE SEQUENCE [LARGE SCALE GENOMIC DNA]</scope>
    <source>
        <strain evidence="12 13">DSM 11111</strain>
    </source>
</reference>
<proteinExistence type="inferred from homology"/>
<dbReference type="PIRSF" id="PIRSF006250">
    <property type="entry name" value="NadC_ModD"/>
    <property type="match status" value="1"/>
</dbReference>
<dbReference type="Gene3D" id="3.20.20.70">
    <property type="entry name" value="Aldolase class I"/>
    <property type="match status" value="1"/>
</dbReference>
<dbReference type="InterPro" id="IPR036068">
    <property type="entry name" value="Nicotinate_pribotase-like_C"/>
</dbReference>
<evidence type="ECO:0000256" key="3">
    <source>
        <dbReference type="ARBA" id="ARBA00009400"/>
    </source>
</evidence>
<dbReference type="STRING" id="49547.MBCUR_17410"/>
<dbReference type="InterPro" id="IPR002638">
    <property type="entry name" value="Quinolinate_PRibosylTrfase_C"/>
</dbReference>
<dbReference type="InterPro" id="IPR013785">
    <property type="entry name" value="Aldolase_TIM"/>
</dbReference>
<dbReference type="SUPFAM" id="SSF51690">
    <property type="entry name" value="Nicotinate/Quinolinate PRTase C-terminal domain-like"/>
    <property type="match status" value="1"/>
</dbReference>
<evidence type="ECO:0000256" key="8">
    <source>
        <dbReference type="ARBA" id="ARBA00047445"/>
    </source>
</evidence>
<dbReference type="InterPro" id="IPR027277">
    <property type="entry name" value="NadC/ModD"/>
</dbReference>
<dbReference type="InterPro" id="IPR022412">
    <property type="entry name" value="Quinolinate_PRibosylTrfase_N"/>
</dbReference>
<comment type="catalytic activity">
    <reaction evidence="8 9">
        <text>nicotinate beta-D-ribonucleotide + CO2 + diphosphate = quinolinate + 5-phospho-alpha-D-ribose 1-diphosphate + 2 H(+)</text>
        <dbReference type="Rhea" id="RHEA:12733"/>
        <dbReference type="ChEBI" id="CHEBI:15378"/>
        <dbReference type="ChEBI" id="CHEBI:16526"/>
        <dbReference type="ChEBI" id="CHEBI:29959"/>
        <dbReference type="ChEBI" id="CHEBI:33019"/>
        <dbReference type="ChEBI" id="CHEBI:57502"/>
        <dbReference type="ChEBI" id="CHEBI:58017"/>
        <dbReference type="EC" id="2.4.2.19"/>
    </reaction>
</comment>